<dbReference type="RefSeq" id="WP_179777297.1">
    <property type="nucleotide sequence ID" value="NZ_JACCFK010000002.1"/>
</dbReference>
<keyword evidence="1" id="KW-1133">Transmembrane helix</keyword>
<dbReference type="Pfam" id="PF26314">
    <property type="entry name" value="MptA_B_family"/>
    <property type="match status" value="1"/>
</dbReference>
<feature type="transmembrane region" description="Helical" evidence="1">
    <location>
        <begin position="14"/>
        <end position="32"/>
    </location>
</feature>
<evidence type="ECO:0000313" key="2">
    <source>
        <dbReference type="EMBL" id="NYI93061.1"/>
    </source>
</evidence>
<gene>
    <name evidence="2" type="ORF">HNR02_006436</name>
</gene>
<dbReference type="Proteomes" id="UP000549616">
    <property type="component" value="Unassembled WGS sequence"/>
</dbReference>
<evidence type="ECO:0000256" key="1">
    <source>
        <dbReference type="SAM" id="Phobius"/>
    </source>
</evidence>
<feature type="transmembrane region" description="Helical" evidence="1">
    <location>
        <begin position="44"/>
        <end position="62"/>
    </location>
</feature>
<dbReference type="EMBL" id="JACCFK010000002">
    <property type="protein sequence ID" value="NYI93061.1"/>
    <property type="molecule type" value="Genomic_DNA"/>
</dbReference>
<keyword evidence="3" id="KW-1185">Reference proteome</keyword>
<protein>
    <submittedName>
        <fullName evidence="2">Uncharacterized protein</fullName>
    </submittedName>
</protein>
<proteinExistence type="predicted"/>
<dbReference type="AlphaFoldDB" id="A0A853BEH1"/>
<organism evidence="2 3">
    <name type="scientific">Amycolatopsis endophytica</name>
    <dbReference type="NCBI Taxonomy" id="860233"/>
    <lineage>
        <taxon>Bacteria</taxon>
        <taxon>Bacillati</taxon>
        <taxon>Actinomycetota</taxon>
        <taxon>Actinomycetes</taxon>
        <taxon>Pseudonocardiales</taxon>
        <taxon>Pseudonocardiaceae</taxon>
        <taxon>Amycolatopsis</taxon>
    </lineage>
</organism>
<keyword evidence="1" id="KW-0812">Transmembrane</keyword>
<sequence>MVGLSGDDLILGTVLTRLVMATGLGWPCVWLPRPCRHLGTRPEHALWLGVANPLVLLCLVAGEHNDLLMIGLLVTGGSAGLPWYFTWSLVLGAAFARPGTRVAFVAAPWFRH</sequence>
<accession>A0A853BEH1</accession>
<name>A0A853BEH1_9PSEU</name>
<comment type="caution">
    <text evidence="2">The sequence shown here is derived from an EMBL/GenBank/DDBJ whole genome shotgun (WGS) entry which is preliminary data.</text>
</comment>
<evidence type="ECO:0000313" key="3">
    <source>
        <dbReference type="Proteomes" id="UP000549616"/>
    </source>
</evidence>
<reference evidence="2 3" key="1">
    <citation type="submission" date="2020-07" db="EMBL/GenBank/DDBJ databases">
        <title>Sequencing the genomes of 1000 actinobacteria strains.</title>
        <authorList>
            <person name="Klenk H.-P."/>
        </authorList>
    </citation>
    <scope>NUCLEOTIDE SEQUENCE [LARGE SCALE GENOMIC DNA]</scope>
    <source>
        <strain evidence="2 3">DSM 104006</strain>
    </source>
</reference>
<keyword evidence="1" id="KW-0472">Membrane</keyword>
<feature type="transmembrane region" description="Helical" evidence="1">
    <location>
        <begin position="68"/>
        <end position="91"/>
    </location>
</feature>